<reference evidence="3" key="1">
    <citation type="submission" date="2021-03" db="EMBL/GenBank/DDBJ databases">
        <authorList>
            <person name="Li Z."/>
            <person name="Yang C."/>
        </authorList>
    </citation>
    <scope>NUCLEOTIDE SEQUENCE</scope>
    <source>
        <strain evidence="3">Dzin_1.0</strain>
        <tissue evidence="3">Leaf</tissue>
    </source>
</reference>
<accession>A0A9D5C510</accession>
<feature type="compositionally biased region" description="Basic and acidic residues" evidence="1">
    <location>
        <begin position="298"/>
        <end position="310"/>
    </location>
</feature>
<dbReference type="OrthoDB" id="1912756at2759"/>
<dbReference type="CDD" id="cd02245">
    <property type="entry name" value="cupin_7S_vicilin-like_C"/>
    <property type="match status" value="1"/>
</dbReference>
<dbReference type="SMART" id="SM00835">
    <property type="entry name" value="Cupin_1"/>
    <property type="match status" value="2"/>
</dbReference>
<dbReference type="Gene3D" id="2.60.120.10">
    <property type="entry name" value="Jelly Rolls"/>
    <property type="match status" value="2"/>
</dbReference>
<dbReference type="PANTHER" id="PTHR31189">
    <property type="entry name" value="OS03G0336100 PROTEIN-RELATED"/>
    <property type="match status" value="1"/>
</dbReference>
<evidence type="ECO:0000313" key="4">
    <source>
        <dbReference type="Proteomes" id="UP001085076"/>
    </source>
</evidence>
<dbReference type="Proteomes" id="UP001085076">
    <property type="component" value="Miscellaneous, Linkage group lg08"/>
</dbReference>
<dbReference type="InterPro" id="IPR014710">
    <property type="entry name" value="RmlC-like_jellyroll"/>
</dbReference>
<evidence type="ECO:0000259" key="2">
    <source>
        <dbReference type="SMART" id="SM00835"/>
    </source>
</evidence>
<feature type="compositionally biased region" description="Low complexity" evidence="1">
    <location>
        <begin position="204"/>
        <end position="213"/>
    </location>
</feature>
<dbReference type="SUPFAM" id="SSF51182">
    <property type="entry name" value="RmlC-like cupins"/>
    <property type="match status" value="1"/>
</dbReference>
<dbReference type="InterPro" id="IPR011051">
    <property type="entry name" value="RmlC_Cupin_sf"/>
</dbReference>
<dbReference type="PANTHER" id="PTHR31189:SF13">
    <property type="entry name" value="CUPINCIN"/>
    <property type="match status" value="1"/>
</dbReference>
<gene>
    <name evidence="3" type="ORF">J5N97_027537</name>
</gene>
<dbReference type="CDD" id="cd02244">
    <property type="entry name" value="cupin_7S_vicilin-like_N"/>
    <property type="match status" value="1"/>
</dbReference>
<dbReference type="AlphaFoldDB" id="A0A9D5C510"/>
<feature type="region of interest" description="Disordered" evidence="1">
    <location>
        <begin position="297"/>
        <end position="322"/>
    </location>
</feature>
<dbReference type="Pfam" id="PF00190">
    <property type="entry name" value="Cupin_1"/>
    <property type="match status" value="2"/>
</dbReference>
<feature type="region of interest" description="Disordered" evidence="1">
    <location>
        <begin position="204"/>
        <end position="242"/>
    </location>
</feature>
<dbReference type="EMBL" id="JAGGNH010000008">
    <property type="protein sequence ID" value="KAJ0966399.1"/>
    <property type="molecule type" value="Genomic_DNA"/>
</dbReference>
<feature type="domain" description="Cupin type-1" evidence="2">
    <location>
        <begin position="31"/>
        <end position="181"/>
    </location>
</feature>
<keyword evidence="4" id="KW-1185">Reference proteome</keyword>
<reference evidence="3" key="2">
    <citation type="journal article" date="2022" name="Hortic Res">
        <title>The genome of Dioscorea zingiberensis sheds light on the biosynthesis, origin and evolution of the medicinally important diosgenin saponins.</title>
        <authorList>
            <person name="Li Y."/>
            <person name="Tan C."/>
            <person name="Li Z."/>
            <person name="Guo J."/>
            <person name="Li S."/>
            <person name="Chen X."/>
            <person name="Wang C."/>
            <person name="Dai X."/>
            <person name="Yang H."/>
            <person name="Song W."/>
            <person name="Hou L."/>
            <person name="Xu J."/>
            <person name="Tong Z."/>
            <person name="Xu A."/>
            <person name="Yuan X."/>
            <person name="Wang W."/>
            <person name="Yang Q."/>
            <person name="Chen L."/>
            <person name="Sun Z."/>
            <person name="Wang K."/>
            <person name="Pan B."/>
            <person name="Chen J."/>
            <person name="Bao Y."/>
            <person name="Liu F."/>
            <person name="Qi X."/>
            <person name="Gang D.R."/>
            <person name="Wen J."/>
            <person name="Li J."/>
        </authorList>
    </citation>
    <scope>NUCLEOTIDE SEQUENCE</scope>
    <source>
        <strain evidence="3">Dzin_1.0</strain>
    </source>
</reference>
<feature type="region of interest" description="Disordered" evidence="1">
    <location>
        <begin position="1"/>
        <end position="22"/>
    </location>
</feature>
<organism evidence="3 4">
    <name type="scientific">Dioscorea zingiberensis</name>
    <dbReference type="NCBI Taxonomy" id="325984"/>
    <lineage>
        <taxon>Eukaryota</taxon>
        <taxon>Viridiplantae</taxon>
        <taxon>Streptophyta</taxon>
        <taxon>Embryophyta</taxon>
        <taxon>Tracheophyta</taxon>
        <taxon>Spermatophyta</taxon>
        <taxon>Magnoliopsida</taxon>
        <taxon>Liliopsida</taxon>
        <taxon>Dioscoreales</taxon>
        <taxon>Dioscoreaceae</taxon>
        <taxon>Dioscorea</taxon>
    </lineage>
</organism>
<feature type="compositionally biased region" description="Basic and acidic residues" evidence="1">
    <location>
        <begin position="228"/>
        <end position="242"/>
    </location>
</feature>
<comment type="caution">
    <text evidence="3">The sequence shown here is derived from an EMBL/GenBank/DDBJ whole genome shotgun (WGS) entry which is preliminary data.</text>
</comment>
<protein>
    <recommendedName>
        <fullName evidence="2">Cupin type-1 domain-containing protein</fullName>
    </recommendedName>
</protein>
<dbReference type="InterPro" id="IPR050253">
    <property type="entry name" value="Seed_Storage-Functional"/>
</dbReference>
<proteinExistence type="predicted"/>
<name>A0A9D5C510_9LILI</name>
<sequence>MQRCQEEYKKEQGEKGEQEERGESHYVFQKEKFFDGIRTQHGYVRVLPNFSELSRLLSGISIYRLAVLNLNPQAFFQPHHLDADLVLYIAQGKGTFGIVNSETRHSHDVRQGDILRIRSGSIYYLANKDNNEKLTIVQLAVPTSRPGQFREFLAVGKNSYLSQFSKDVQEAAFNLRPEEVQKLFEPQQQQQQQGAIIKASEQQIRSIGGSSSHHGGESQRPFNLLKKRPTESNRHGKLIRADGNDFQPLRDLDLAVSVVNITQRSMFGPRYSTQSYEIAVVTQGDGTVEIICPHLASQKRESEQEQGREGEQEEGEQQQYERVRSRVTEGTAIVFPPGHPAVEIASSDKNLQVVRFEIRAEGNQQVFLAGPNSPWRRMEDGAKELAFGMKAREVDQRLDRQKETAFVPGPEERERERPLYSVLNFFDF</sequence>
<dbReference type="InterPro" id="IPR006045">
    <property type="entry name" value="Cupin_1"/>
</dbReference>
<feature type="domain" description="Cupin type-1" evidence="2">
    <location>
        <begin position="222"/>
        <end position="395"/>
    </location>
</feature>
<evidence type="ECO:0000313" key="3">
    <source>
        <dbReference type="EMBL" id="KAJ0966399.1"/>
    </source>
</evidence>
<evidence type="ECO:0000256" key="1">
    <source>
        <dbReference type="SAM" id="MobiDB-lite"/>
    </source>
</evidence>